<evidence type="ECO:0000313" key="2">
    <source>
        <dbReference type="Proteomes" id="UP000007434"/>
    </source>
</evidence>
<dbReference type="EMBL" id="CP002304">
    <property type="protein sequence ID" value="ADQ15494.1"/>
    <property type="molecule type" value="Genomic_DNA"/>
</dbReference>
<sequence length="85" mass="10036">MQKKELVTLITEQVYKKISNLEKVENKKNKESEYFLLEKKVIDSYIIKKLYNQGYDKIKIKADSIITAEAKDFIEAKNIYLSKKS</sequence>
<evidence type="ECO:0000313" key="1">
    <source>
        <dbReference type="EMBL" id="ADQ15494.1"/>
    </source>
</evidence>
<organism evidence="1 2">
    <name type="scientific">Halanaerobium hydrogeniformans</name>
    <name type="common">Halanaerobium sp. (strain sapolanicus)</name>
    <dbReference type="NCBI Taxonomy" id="656519"/>
    <lineage>
        <taxon>Bacteria</taxon>
        <taxon>Bacillati</taxon>
        <taxon>Bacillota</taxon>
        <taxon>Clostridia</taxon>
        <taxon>Halanaerobiales</taxon>
        <taxon>Halanaerobiaceae</taxon>
        <taxon>Halanaerobium</taxon>
    </lineage>
</organism>
<reference evidence="1 2" key="1">
    <citation type="submission" date="2010-11" db="EMBL/GenBank/DDBJ databases">
        <title>Complete sequence of Halanaerobium sp. sapolanicus.</title>
        <authorList>
            <consortium name="US DOE Joint Genome Institute"/>
            <person name="Lucas S."/>
            <person name="Copeland A."/>
            <person name="Lapidus A."/>
            <person name="Cheng J.-F."/>
            <person name="Bruce D."/>
            <person name="Goodwin L."/>
            <person name="Pitluck S."/>
            <person name="Davenport K."/>
            <person name="Detter J.C."/>
            <person name="Han C."/>
            <person name="Tapia R."/>
            <person name="Land M."/>
            <person name="Hauser L."/>
            <person name="Jeffries C."/>
            <person name="Kyrpides N."/>
            <person name="Ivanova N."/>
            <person name="Mikhailova N."/>
            <person name="Begemann M.B."/>
            <person name="Mormile M.R."/>
            <person name="Wall J.D."/>
            <person name="Elias D.A."/>
            <person name="Woyke T."/>
        </authorList>
    </citation>
    <scope>NUCLEOTIDE SEQUENCE [LARGE SCALE GENOMIC DNA]</scope>
    <source>
        <strain evidence="2">sapolanicus</strain>
    </source>
</reference>
<dbReference type="HOGENOM" id="CLU_2508116_0_0_9"/>
<dbReference type="Proteomes" id="UP000007434">
    <property type="component" value="Chromosome"/>
</dbReference>
<dbReference type="AlphaFoldDB" id="E4RJS4"/>
<dbReference type="KEGG" id="has:Halsa_2077"/>
<reference evidence="1 2" key="2">
    <citation type="journal article" date="2011" name="J. Bacteriol.">
        <title>Complete Genome Sequence of the Haloalkaliphilic, Hydrogen Producing Halanaerobium hydrogenoformans.</title>
        <authorList>
            <person name="Brown S.D."/>
            <person name="Begemann M.B."/>
            <person name="Mormile M.R."/>
            <person name="Wall J.D."/>
            <person name="Han C.S."/>
            <person name="Goodwin L.A."/>
            <person name="Pitluck S."/>
            <person name="Land M.L."/>
            <person name="Hauser L.J."/>
            <person name="Elias D.A."/>
        </authorList>
    </citation>
    <scope>NUCLEOTIDE SEQUENCE [LARGE SCALE GENOMIC DNA]</scope>
    <source>
        <strain evidence="2">sapolanicus</strain>
    </source>
</reference>
<protein>
    <submittedName>
        <fullName evidence="1">Uncharacterized protein</fullName>
    </submittedName>
</protein>
<proteinExistence type="predicted"/>
<keyword evidence="2" id="KW-1185">Reference proteome</keyword>
<accession>E4RJS4</accession>
<dbReference type="STRING" id="656519.Halsa_2077"/>
<dbReference type="RefSeq" id="WP_013406562.1">
    <property type="nucleotide sequence ID" value="NC_014654.1"/>
</dbReference>
<gene>
    <name evidence="1" type="ordered locus">Halsa_2077</name>
</gene>
<name>E4RJS4_HALHG</name>